<evidence type="ECO:0000256" key="11">
    <source>
        <dbReference type="ARBA" id="ARBA00023180"/>
    </source>
</evidence>
<dbReference type="Proteomes" id="UP000076420">
    <property type="component" value="Unassembled WGS sequence"/>
</dbReference>
<dbReference type="GO" id="GO:0032580">
    <property type="term" value="C:Golgi cisterna membrane"/>
    <property type="evidence" value="ECO:0007669"/>
    <property type="project" value="UniProtKB-SubCell"/>
</dbReference>
<evidence type="ECO:0000313" key="16">
    <source>
        <dbReference type="Proteomes" id="UP000076420"/>
    </source>
</evidence>
<dbReference type="EC" id="2.4.1.-" evidence="12"/>
<dbReference type="OrthoDB" id="6140949at2759"/>
<comment type="pathway">
    <text evidence="2">Protein modification; protein glycosylation.</text>
</comment>
<dbReference type="InterPro" id="IPR031481">
    <property type="entry name" value="Glyco_tran_10_N"/>
</dbReference>
<evidence type="ECO:0000256" key="2">
    <source>
        <dbReference type="ARBA" id="ARBA00004922"/>
    </source>
</evidence>
<evidence type="ECO:0000256" key="10">
    <source>
        <dbReference type="ARBA" id="ARBA00023136"/>
    </source>
</evidence>
<dbReference type="GO" id="GO:0008417">
    <property type="term" value="F:fucosyltransferase activity"/>
    <property type="evidence" value="ECO:0007669"/>
    <property type="project" value="InterPro"/>
</dbReference>
<accession>A0A2C9JKV7</accession>
<protein>
    <recommendedName>
        <fullName evidence="12">Fucosyltransferase</fullName>
        <ecNumber evidence="12">2.4.1.-</ecNumber>
    </recommendedName>
</protein>
<sequence>MSLQKKMSFSLIISILGVLVVTIVITHITLNSIHQANLKFILKNSDLKTISYGLFMNSTKADCTTPHNLFQNKSPGETTYFLSQEFIPDENITCTQTTFVQCEEPERFKPITNKTFNVALLRRPYWMDAAEFFNFSNCVYSGCNFQDDHIDESTHMVVIQLQHMRDNFTVLSRWPHQLYVATSWEPPSHLRAQFVKDRNSFWNSQFNLTATYRTDSDLFIPYGMLQFKPVPLNKRPDYYSIAQKKSKWVAWFVSSCRSPSKREIYVQQMQKIIPVDIYGRCGAPCQDPKPMCYTSNLLQYRYYLSFENNFCKDYVTEKLFKLFWGGMHVVPVVRGGFDYDTQLPDLTYINAGSFPNATELALFLQKLGQDTSTYAKYLERIDMYRILDGSWPTSIGCKVCKYLHTRKLQSQIDDLKKWISDDVCHAPKDIDQ</sequence>
<keyword evidence="4 12" id="KW-0328">Glycosyltransferase</keyword>
<evidence type="ECO:0000256" key="3">
    <source>
        <dbReference type="ARBA" id="ARBA00008919"/>
    </source>
</evidence>
<evidence type="ECO:0000256" key="1">
    <source>
        <dbReference type="ARBA" id="ARBA00004323"/>
    </source>
</evidence>
<keyword evidence="6 12" id="KW-0812">Transmembrane</keyword>
<keyword evidence="11" id="KW-0325">Glycoprotein</keyword>
<dbReference type="FunFam" id="3.40.50.11660:FF:000002">
    <property type="entry name" value="Alpha-(1,3)-fucosyltransferase"/>
    <property type="match status" value="1"/>
</dbReference>
<feature type="transmembrane region" description="Helical" evidence="12">
    <location>
        <begin position="7"/>
        <end position="30"/>
    </location>
</feature>
<dbReference type="VEuPathDB" id="VectorBase:BGLAX_049987"/>
<comment type="similarity">
    <text evidence="3 12">Belongs to the glycosyltransferase 10 family.</text>
</comment>
<feature type="domain" description="Fucosyltransferase N-terminal" evidence="14">
    <location>
        <begin position="126"/>
        <end position="223"/>
    </location>
</feature>
<evidence type="ECO:0000256" key="12">
    <source>
        <dbReference type="RuleBase" id="RU003832"/>
    </source>
</evidence>
<dbReference type="Gene3D" id="3.40.50.11660">
    <property type="entry name" value="Glycosyl transferase family 10, C-terminal domain"/>
    <property type="match status" value="1"/>
</dbReference>
<dbReference type="Pfam" id="PF00852">
    <property type="entry name" value="Glyco_transf_10"/>
    <property type="match status" value="1"/>
</dbReference>
<feature type="domain" description="Fucosyltransferase C-terminal" evidence="13">
    <location>
        <begin position="243"/>
        <end position="418"/>
    </location>
</feature>
<evidence type="ECO:0000256" key="4">
    <source>
        <dbReference type="ARBA" id="ARBA00022676"/>
    </source>
</evidence>
<dbReference type="UniPathway" id="UPA00378"/>
<dbReference type="PANTHER" id="PTHR48438">
    <property type="entry name" value="ALPHA-(1,3)-FUCOSYLTRANSFERASE C-RELATED"/>
    <property type="match status" value="1"/>
</dbReference>
<reference evidence="15" key="1">
    <citation type="submission" date="2020-05" db="UniProtKB">
        <authorList>
            <consortium name="EnsemblMetazoa"/>
        </authorList>
    </citation>
    <scope>IDENTIFICATION</scope>
    <source>
        <strain evidence="15">BB02</strain>
    </source>
</reference>
<dbReference type="VEuPathDB" id="VectorBase:BGLB003987"/>
<keyword evidence="8 12" id="KW-1133">Transmembrane helix</keyword>
<evidence type="ECO:0000313" key="15">
    <source>
        <dbReference type="EnsemblMetazoa" id="BGLB003987-PB"/>
    </source>
</evidence>
<dbReference type="Pfam" id="PF17039">
    <property type="entry name" value="Glyco_tran_10_N"/>
    <property type="match status" value="1"/>
</dbReference>
<evidence type="ECO:0000256" key="7">
    <source>
        <dbReference type="ARBA" id="ARBA00022968"/>
    </source>
</evidence>
<proteinExistence type="inferred from homology"/>
<evidence type="ECO:0000256" key="6">
    <source>
        <dbReference type="ARBA" id="ARBA00022692"/>
    </source>
</evidence>
<name>A0A2C9JKV7_BIOGL</name>
<dbReference type="SUPFAM" id="SSF53756">
    <property type="entry name" value="UDP-Glycosyltransferase/glycogen phosphorylase"/>
    <property type="match status" value="1"/>
</dbReference>
<evidence type="ECO:0000256" key="5">
    <source>
        <dbReference type="ARBA" id="ARBA00022679"/>
    </source>
</evidence>
<keyword evidence="9 12" id="KW-0333">Golgi apparatus</keyword>
<comment type="subcellular location">
    <subcellularLocation>
        <location evidence="1">Golgi apparatus membrane</location>
        <topology evidence="1">Single-pass type II membrane protein</topology>
    </subcellularLocation>
    <subcellularLocation>
        <location evidence="12">Golgi apparatus</location>
        <location evidence="12">Golgi stack membrane</location>
        <topology evidence="12">Single-pass type II membrane protein</topology>
    </subcellularLocation>
</comment>
<dbReference type="InterPro" id="IPR001503">
    <property type="entry name" value="Glyco_trans_10"/>
</dbReference>
<evidence type="ECO:0000256" key="9">
    <source>
        <dbReference type="ARBA" id="ARBA00023034"/>
    </source>
</evidence>
<keyword evidence="10 12" id="KW-0472">Membrane</keyword>
<gene>
    <name evidence="15" type="primary">106058213</name>
</gene>
<keyword evidence="5 12" id="KW-0808">Transferase</keyword>
<keyword evidence="7" id="KW-0735">Signal-anchor</keyword>
<evidence type="ECO:0000259" key="13">
    <source>
        <dbReference type="Pfam" id="PF00852"/>
    </source>
</evidence>
<evidence type="ECO:0000256" key="8">
    <source>
        <dbReference type="ARBA" id="ARBA00022989"/>
    </source>
</evidence>
<dbReference type="EnsemblMetazoa" id="BGLB003987-RB">
    <property type="protein sequence ID" value="BGLB003987-PB"/>
    <property type="gene ID" value="BGLB003987"/>
</dbReference>
<evidence type="ECO:0000259" key="14">
    <source>
        <dbReference type="Pfam" id="PF17039"/>
    </source>
</evidence>
<dbReference type="GO" id="GO:0000139">
    <property type="term" value="C:Golgi membrane"/>
    <property type="evidence" value="ECO:0007669"/>
    <property type="project" value="UniProtKB-SubCell"/>
</dbReference>
<dbReference type="InterPro" id="IPR038577">
    <property type="entry name" value="GT10-like_C_sf"/>
</dbReference>
<dbReference type="PANTHER" id="PTHR48438:SF1">
    <property type="entry name" value="ALPHA-(1,3)-FUCOSYLTRANSFERASE C-RELATED"/>
    <property type="match status" value="1"/>
</dbReference>
<dbReference type="KEGG" id="bgt:106058213"/>
<dbReference type="AlphaFoldDB" id="A0A2C9JKV7"/>
<organism evidence="15 16">
    <name type="scientific">Biomphalaria glabrata</name>
    <name type="common">Bloodfluke planorb</name>
    <name type="synonym">Freshwater snail</name>
    <dbReference type="NCBI Taxonomy" id="6526"/>
    <lineage>
        <taxon>Eukaryota</taxon>
        <taxon>Metazoa</taxon>
        <taxon>Spiralia</taxon>
        <taxon>Lophotrochozoa</taxon>
        <taxon>Mollusca</taxon>
        <taxon>Gastropoda</taxon>
        <taxon>Heterobranchia</taxon>
        <taxon>Euthyneura</taxon>
        <taxon>Panpulmonata</taxon>
        <taxon>Hygrophila</taxon>
        <taxon>Lymnaeoidea</taxon>
        <taxon>Planorbidae</taxon>
        <taxon>Biomphalaria</taxon>
    </lineage>
</organism>
<dbReference type="InterPro" id="IPR055270">
    <property type="entry name" value="Glyco_tran_10_C"/>
</dbReference>